<dbReference type="GO" id="GO:0032259">
    <property type="term" value="P:methylation"/>
    <property type="evidence" value="ECO:0007669"/>
    <property type="project" value="UniProtKB-KW"/>
</dbReference>
<comment type="caution">
    <text evidence="10">The sequence shown here is derived from an EMBL/GenBank/DDBJ whole genome shotgun (WGS) entry which is preliminary data.</text>
</comment>
<keyword evidence="5" id="KW-0949">S-adenosyl-L-methionine</keyword>
<evidence type="ECO:0000256" key="7">
    <source>
        <dbReference type="ARBA" id="ARBA00047942"/>
    </source>
</evidence>
<evidence type="ECO:0000259" key="8">
    <source>
        <dbReference type="Pfam" id="PF02384"/>
    </source>
</evidence>
<dbReference type="InterPro" id="IPR029063">
    <property type="entry name" value="SAM-dependent_MTases_sf"/>
</dbReference>
<evidence type="ECO:0000313" key="11">
    <source>
        <dbReference type="Proteomes" id="UP001299265"/>
    </source>
</evidence>
<dbReference type="InterPro" id="IPR052916">
    <property type="entry name" value="Type-I_RE_MTase_Subunit"/>
</dbReference>
<reference evidence="10 11" key="1">
    <citation type="submission" date="2021-11" db="EMBL/GenBank/DDBJ databases">
        <title>Lacrimispora sp. nov. NSJ-141 isolated from human feces.</title>
        <authorList>
            <person name="Abdugheni R."/>
        </authorList>
    </citation>
    <scope>NUCLEOTIDE SEQUENCE [LARGE SCALE GENOMIC DNA]</scope>
    <source>
        <strain evidence="10 11">NSJ-141</strain>
    </source>
</reference>
<sequence>MGNYENELFKTANKLRGKIPPSDYKFYVLPLVFMRYMSEKKGNTVWNEIVEKSDDEKIASLLDSELIKILPQFSNIANPYEDMYSNSNLPARTIKDLINLINEIDLKNSGGKIDYLGQIYEYFIGNFAATEGNRGGEFFTPPSVVNLLVSMLNPTEGVVYDPACGTGGMFIQSSRYSKSRLKFLGQEQNCKTILLAYMNGVLHGLDMEIRNGDTLLDDCFKELKADYVISNPPFNMKEWGAEQLNSEDPRVFGMVNKNNANYMWIQHFIYHLKPNGKAGFVISNGALTSSNEADLFTRRKMLERNIIDCVVQLPYKMFIGTAIPSALIFIDMNRKDTDKILFIDASKYGVSVSKTQKIITEDSIECISKLYKSFKENRKIKYNVKGYSWLTEVNEIVNNGCKLMPSIYTGVEEIVVNKEENEKAINLLKESLKEQIKISNNLANVLLKGLN</sequence>
<dbReference type="GO" id="GO:0003677">
    <property type="term" value="F:DNA binding"/>
    <property type="evidence" value="ECO:0007669"/>
    <property type="project" value="InterPro"/>
</dbReference>
<keyword evidence="3" id="KW-0489">Methyltransferase</keyword>
<dbReference type="GO" id="GO:0009307">
    <property type="term" value="P:DNA restriction-modification system"/>
    <property type="evidence" value="ECO:0007669"/>
    <property type="project" value="UniProtKB-KW"/>
</dbReference>
<evidence type="ECO:0000259" key="9">
    <source>
        <dbReference type="Pfam" id="PF12161"/>
    </source>
</evidence>
<dbReference type="InterPro" id="IPR002052">
    <property type="entry name" value="DNA_methylase_N6_adenine_CS"/>
</dbReference>
<proteinExistence type="inferred from homology"/>
<evidence type="ECO:0000313" key="10">
    <source>
        <dbReference type="EMBL" id="MCD2492965.1"/>
    </source>
</evidence>
<dbReference type="Pfam" id="PF12161">
    <property type="entry name" value="HsdM_N"/>
    <property type="match status" value="1"/>
</dbReference>
<dbReference type="GO" id="GO:0008170">
    <property type="term" value="F:N-methyltransferase activity"/>
    <property type="evidence" value="ECO:0007669"/>
    <property type="project" value="InterPro"/>
</dbReference>
<evidence type="ECO:0000256" key="6">
    <source>
        <dbReference type="ARBA" id="ARBA00022747"/>
    </source>
</evidence>
<gene>
    <name evidence="10" type="ORF">LQE92_10030</name>
</gene>
<dbReference type="InterPro" id="IPR022749">
    <property type="entry name" value="D12N6_MeTrfase_N"/>
</dbReference>
<dbReference type="Gene3D" id="1.20.1260.30">
    <property type="match status" value="1"/>
</dbReference>
<evidence type="ECO:0000256" key="2">
    <source>
        <dbReference type="ARBA" id="ARBA00011900"/>
    </source>
</evidence>
<dbReference type="PANTHER" id="PTHR42998:SF1">
    <property type="entry name" value="TYPE I RESTRICTION ENZYME HINDI METHYLASE SUBUNIT"/>
    <property type="match status" value="1"/>
</dbReference>
<keyword evidence="4" id="KW-0808">Transferase</keyword>
<dbReference type="InterPro" id="IPR003356">
    <property type="entry name" value="DNA_methylase_A-5"/>
</dbReference>
<evidence type="ECO:0000256" key="1">
    <source>
        <dbReference type="ARBA" id="ARBA00006594"/>
    </source>
</evidence>
<comment type="similarity">
    <text evidence="1">Belongs to the N(4)/N(6)-methyltransferase family.</text>
</comment>
<organism evidence="10 11">
    <name type="scientific">Lientehia hominis</name>
    <dbReference type="NCBI Taxonomy" id="2897778"/>
    <lineage>
        <taxon>Bacteria</taxon>
        <taxon>Bacillati</taxon>
        <taxon>Bacillota</taxon>
        <taxon>Clostridia</taxon>
        <taxon>Lachnospirales</taxon>
        <taxon>Lachnospiraceae</taxon>
        <taxon>Lientehia</taxon>
    </lineage>
</organism>
<dbReference type="InterPro" id="IPR038333">
    <property type="entry name" value="T1MK-like_N_sf"/>
</dbReference>
<dbReference type="PANTHER" id="PTHR42998">
    <property type="entry name" value="TYPE I RESTRICTION ENZYME HINDVIIP M PROTEIN-RELATED"/>
    <property type="match status" value="1"/>
</dbReference>
<dbReference type="AlphaFoldDB" id="A0AAP2RJW4"/>
<dbReference type="Proteomes" id="UP001299265">
    <property type="component" value="Unassembled WGS sequence"/>
</dbReference>
<evidence type="ECO:0000256" key="5">
    <source>
        <dbReference type="ARBA" id="ARBA00022691"/>
    </source>
</evidence>
<dbReference type="GO" id="GO:0009007">
    <property type="term" value="F:site-specific DNA-methyltransferase (adenine-specific) activity"/>
    <property type="evidence" value="ECO:0007669"/>
    <property type="project" value="UniProtKB-EC"/>
</dbReference>
<evidence type="ECO:0000256" key="3">
    <source>
        <dbReference type="ARBA" id="ARBA00022603"/>
    </source>
</evidence>
<keyword evidence="6" id="KW-0680">Restriction system</keyword>
<dbReference type="SUPFAM" id="SSF53335">
    <property type="entry name" value="S-adenosyl-L-methionine-dependent methyltransferases"/>
    <property type="match status" value="1"/>
</dbReference>
<name>A0AAP2RJW4_9FIRM</name>
<keyword evidence="11" id="KW-1185">Reference proteome</keyword>
<feature type="domain" description="DNA methylase adenine-specific" evidence="8">
    <location>
        <begin position="113"/>
        <end position="413"/>
    </location>
</feature>
<dbReference type="RefSeq" id="WP_231062832.1">
    <property type="nucleotide sequence ID" value="NZ_JAJNOR010000005.1"/>
</dbReference>
<protein>
    <recommendedName>
        <fullName evidence="2">site-specific DNA-methyltransferase (adenine-specific)</fullName>
        <ecNumber evidence="2">2.1.1.72</ecNumber>
    </recommendedName>
</protein>
<dbReference type="EC" id="2.1.1.72" evidence="2"/>
<dbReference type="Gene3D" id="3.40.50.150">
    <property type="entry name" value="Vaccinia Virus protein VP39"/>
    <property type="match status" value="1"/>
</dbReference>
<evidence type="ECO:0000256" key="4">
    <source>
        <dbReference type="ARBA" id="ARBA00022679"/>
    </source>
</evidence>
<accession>A0AAP2RJW4</accession>
<dbReference type="PRINTS" id="PR00507">
    <property type="entry name" value="N12N6MTFRASE"/>
</dbReference>
<dbReference type="PROSITE" id="PS00092">
    <property type="entry name" value="N6_MTASE"/>
    <property type="match status" value="1"/>
</dbReference>
<dbReference type="Pfam" id="PF02384">
    <property type="entry name" value="N6_Mtase"/>
    <property type="match status" value="1"/>
</dbReference>
<feature type="domain" description="N6 adenine-specific DNA methyltransferase N-terminal" evidence="9">
    <location>
        <begin position="5"/>
        <end position="64"/>
    </location>
</feature>
<dbReference type="EMBL" id="JAJNOR010000005">
    <property type="protein sequence ID" value="MCD2492965.1"/>
    <property type="molecule type" value="Genomic_DNA"/>
</dbReference>
<comment type="catalytic activity">
    <reaction evidence="7">
        <text>a 2'-deoxyadenosine in DNA + S-adenosyl-L-methionine = an N(6)-methyl-2'-deoxyadenosine in DNA + S-adenosyl-L-homocysteine + H(+)</text>
        <dbReference type="Rhea" id="RHEA:15197"/>
        <dbReference type="Rhea" id="RHEA-COMP:12418"/>
        <dbReference type="Rhea" id="RHEA-COMP:12419"/>
        <dbReference type="ChEBI" id="CHEBI:15378"/>
        <dbReference type="ChEBI" id="CHEBI:57856"/>
        <dbReference type="ChEBI" id="CHEBI:59789"/>
        <dbReference type="ChEBI" id="CHEBI:90615"/>
        <dbReference type="ChEBI" id="CHEBI:90616"/>
        <dbReference type="EC" id="2.1.1.72"/>
    </reaction>
</comment>